<feature type="region of interest" description="Disordered" evidence="1">
    <location>
        <begin position="270"/>
        <end position="301"/>
    </location>
</feature>
<sequence length="301" mass="33945">MQLVHILIPLICGSFYENIPQGTSGQQILGYNLAVRYGSCSTPDVAMEGDALLLTVLVYTYRVNLTSNWRFVSNITMNGEIFTPFAMTTNIHCYGLILVDALGIDQTYDVSCSQDETYMYFYVNRAANLYYRGKSMIHSFKTAHGEATSLEHTFLKIVESSNERLIVNGLDLDAHEPLVFFMPYKPINFTYCVYYIGTTYMSLAFNGTKITVNANCTYIFFNTTMDTTGMGIFVRSDEKHGPCLRLVTRYYVMVIDRSYIPEGEMDSSALTASHSPSLSSPPDTYSDTNNYYGMSTHNSTR</sequence>
<evidence type="ECO:0000313" key="2">
    <source>
        <dbReference type="EMBL" id="KAK0045674.1"/>
    </source>
</evidence>
<dbReference type="AlphaFoldDB" id="A0AAD8B090"/>
<evidence type="ECO:0000256" key="1">
    <source>
        <dbReference type="SAM" id="MobiDB-lite"/>
    </source>
</evidence>
<organism evidence="2 3">
    <name type="scientific">Biomphalaria pfeifferi</name>
    <name type="common">Bloodfluke planorb</name>
    <name type="synonym">Freshwater snail</name>
    <dbReference type="NCBI Taxonomy" id="112525"/>
    <lineage>
        <taxon>Eukaryota</taxon>
        <taxon>Metazoa</taxon>
        <taxon>Spiralia</taxon>
        <taxon>Lophotrochozoa</taxon>
        <taxon>Mollusca</taxon>
        <taxon>Gastropoda</taxon>
        <taxon>Heterobranchia</taxon>
        <taxon>Euthyneura</taxon>
        <taxon>Panpulmonata</taxon>
        <taxon>Hygrophila</taxon>
        <taxon>Lymnaeoidea</taxon>
        <taxon>Planorbidae</taxon>
        <taxon>Biomphalaria</taxon>
    </lineage>
</organism>
<gene>
    <name evidence="2" type="ORF">Bpfe_024926</name>
</gene>
<comment type="caution">
    <text evidence="2">The sequence shown here is derived from an EMBL/GenBank/DDBJ whole genome shotgun (WGS) entry which is preliminary data.</text>
</comment>
<name>A0AAD8B090_BIOPF</name>
<evidence type="ECO:0000313" key="3">
    <source>
        <dbReference type="Proteomes" id="UP001233172"/>
    </source>
</evidence>
<keyword evidence="3" id="KW-1185">Reference proteome</keyword>
<reference evidence="2" key="1">
    <citation type="journal article" date="2023" name="PLoS Negl. Trop. Dis.">
        <title>A genome sequence for Biomphalaria pfeifferi, the major vector snail for the human-infecting parasite Schistosoma mansoni.</title>
        <authorList>
            <person name="Bu L."/>
            <person name="Lu L."/>
            <person name="Laidemitt M.R."/>
            <person name="Zhang S.M."/>
            <person name="Mutuku M."/>
            <person name="Mkoji G."/>
            <person name="Steinauer M."/>
            <person name="Loker E.S."/>
        </authorList>
    </citation>
    <scope>NUCLEOTIDE SEQUENCE</scope>
    <source>
        <strain evidence="2">KasaAsao</strain>
    </source>
</reference>
<dbReference type="Proteomes" id="UP001233172">
    <property type="component" value="Unassembled WGS sequence"/>
</dbReference>
<protein>
    <submittedName>
        <fullName evidence="2">Uncharacterized protein</fullName>
    </submittedName>
</protein>
<proteinExistence type="predicted"/>
<reference evidence="2" key="2">
    <citation type="submission" date="2023-04" db="EMBL/GenBank/DDBJ databases">
        <authorList>
            <person name="Bu L."/>
            <person name="Lu L."/>
            <person name="Laidemitt M.R."/>
            <person name="Zhang S.M."/>
            <person name="Mutuku M."/>
            <person name="Mkoji G."/>
            <person name="Steinauer M."/>
            <person name="Loker E.S."/>
        </authorList>
    </citation>
    <scope>NUCLEOTIDE SEQUENCE</scope>
    <source>
        <strain evidence="2">KasaAsao</strain>
        <tissue evidence="2">Whole Snail</tissue>
    </source>
</reference>
<dbReference type="EMBL" id="JASAOG010000177">
    <property type="protein sequence ID" value="KAK0045674.1"/>
    <property type="molecule type" value="Genomic_DNA"/>
</dbReference>
<accession>A0AAD8B090</accession>